<evidence type="ECO:0000256" key="6">
    <source>
        <dbReference type="ARBA" id="ARBA00035160"/>
    </source>
</evidence>
<evidence type="ECO:0000256" key="2">
    <source>
        <dbReference type="ARBA" id="ARBA00022730"/>
    </source>
</evidence>
<dbReference type="HAMAP" id="MF_01310">
    <property type="entry name" value="Ribosomal_uS11"/>
    <property type="match status" value="1"/>
</dbReference>
<dbReference type="Pfam" id="PF00411">
    <property type="entry name" value="Ribosomal_S11"/>
    <property type="match status" value="1"/>
</dbReference>
<dbReference type="InterPro" id="IPR019981">
    <property type="entry name" value="Ribosomal_uS11_bac-type"/>
</dbReference>
<dbReference type="NCBIfam" id="NF003698">
    <property type="entry name" value="PRK05309.1"/>
    <property type="match status" value="1"/>
</dbReference>
<evidence type="ECO:0000256" key="7">
    <source>
        <dbReference type="ARBA" id="ARBA00058053"/>
    </source>
</evidence>
<comment type="similarity">
    <text evidence="1 8 9">Belongs to the universal ribosomal protein uS11 family.</text>
</comment>
<dbReference type="EMBL" id="FUYF01000002">
    <property type="protein sequence ID" value="SKA76321.1"/>
    <property type="molecule type" value="Genomic_DNA"/>
</dbReference>
<feature type="region of interest" description="Disordered" evidence="10">
    <location>
        <begin position="1"/>
        <end position="21"/>
    </location>
</feature>
<dbReference type="GO" id="GO:0019843">
    <property type="term" value="F:rRNA binding"/>
    <property type="evidence" value="ECO:0007669"/>
    <property type="project" value="UniProtKB-UniRule"/>
</dbReference>
<dbReference type="GO" id="GO:0006412">
    <property type="term" value="P:translation"/>
    <property type="evidence" value="ECO:0007669"/>
    <property type="project" value="UniProtKB-UniRule"/>
</dbReference>
<dbReference type="GeneID" id="93337061"/>
<dbReference type="NCBIfam" id="TIGR03632">
    <property type="entry name" value="uS11_bact"/>
    <property type="match status" value="1"/>
</dbReference>
<keyword evidence="4 8" id="KW-0689">Ribosomal protein</keyword>
<evidence type="ECO:0000256" key="5">
    <source>
        <dbReference type="ARBA" id="ARBA00023274"/>
    </source>
</evidence>
<keyword evidence="5 8" id="KW-0687">Ribonucleoprotein</keyword>
<dbReference type="Proteomes" id="UP000190286">
    <property type="component" value="Unassembled WGS sequence"/>
</dbReference>
<reference evidence="11 12" key="1">
    <citation type="submission" date="2017-02" db="EMBL/GenBank/DDBJ databases">
        <authorList>
            <person name="Peterson S.W."/>
        </authorList>
    </citation>
    <scope>NUCLEOTIDE SEQUENCE [LARGE SCALE GENOMIC DNA]</scope>
    <source>
        <strain evidence="11 12">ATCC 27749</strain>
    </source>
</reference>
<protein>
    <recommendedName>
        <fullName evidence="6 8">Small ribosomal subunit protein uS11</fullName>
    </recommendedName>
</protein>
<evidence type="ECO:0000256" key="9">
    <source>
        <dbReference type="RuleBase" id="RU003629"/>
    </source>
</evidence>
<keyword evidence="3 8" id="KW-0694">RNA-binding</keyword>
<name>A0A1T4WI41_9FIRM</name>
<dbReference type="OrthoDB" id="9806415at2"/>
<evidence type="ECO:0000256" key="10">
    <source>
        <dbReference type="SAM" id="MobiDB-lite"/>
    </source>
</evidence>
<keyword evidence="2 8" id="KW-0699">rRNA-binding</keyword>
<dbReference type="Gene3D" id="3.30.420.80">
    <property type="entry name" value="Ribosomal protein S11"/>
    <property type="match status" value="1"/>
</dbReference>
<feature type="compositionally biased region" description="Low complexity" evidence="10">
    <location>
        <begin position="1"/>
        <end position="10"/>
    </location>
</feature>
<dbReference type="InterPro" id="IPR036967">
    <property type="entry name" value="Ribosomal_uS11_sf"/>
</dbReference>
<dbReference type="GO" id="GO:0003735">
    <property type="term" value="F:structural constituent of ribosome"/>
    <property type="evidence" value="ECO:0007669"/>
    <property type="project" value="InterPro"/>
</dbReference>
<accession>A0A1T4WI41</accession>
<dbReference type="PANTHER" id="PTHR11759">
    <property type="entry name" value="40S RIBOSOMAL PROTEIN S14/30S RIBOSOMAL PROTEIN S11"/>
    <property type="match status" value="1"/>
</dbReference>
<evidence type="ECO:0000256" key="8">
    <source>
        <dbReference type="HAMAP-Rule" id="MF_01310"/>
    </source>
</evidence>
<dbReference type="STRING" id="745368.SAMN02745178_00570"/>
<dbReference type="InterPro" id="IPR001971">
    <property type="entry name" value="Ribosomal_uS11"/>
</dbReference>
<organism evidence="11 12">
    <name type="scientific">Gemmiger formicilis</name>
    <dbReference type="NCBI Taxonomy" id="745368"/>
    <lineage>
        <taxon>Bacteria</taxon>
        <taxon>Bacillati</taxon>
        <taxon>Bacillota</taxon>
        <taxon>Clostridia</taxon>
        <taxon>Eubacteriales</taxon>
        <taxon>Gemmiger</taxon>
    </lineage>
</organism>
<keyword evidence="12" id="KW-1185">Reference proteome</keyword>
<proteinExistence type="inferred from homology"/>
<dbReference type="FunFam" id="3.30.420.80:FF:000001">
    <property type="entry name" value="30S ribosomal protein S11"/>
    <property type="match status" value="1"/>
</dbReference>
<comment type="function">
    <text evidence="7 8">Located on the platform of the 30S subunit, it bridges several disparate RNA helices of the 16S rRNA. Forms part of the Shine-Dalgarno cleft in the 70S ribosome.</text>
</comment>
<dbReference type="AlphaFoldDB" id="A0A1T4WI41"/>
<evidence type="ECO:0000256" key="3">
    <source>
        <dbReference type="ARBA" id="ARBA00022884"/>
    </source>
</evidence>
<dbReference type="PIRSF" id="PIRSF002131">
    <property type="entry name" value="Ribosomal_S11"/>
    <property type="match status" value="1"/>
</dbReference>
<dbReference type="GO" id="GO:0005840">
    <property type="term" value="C:ribosome"/>
    <property type="evidence" value="ECO:0007669"/>
    <property type="project" value="UniProtKB-KW"/>
</dbReference>
<dbReference type="RefSeq" id="WP_078783580.1">
    <property type="nucleotide sequence ID" value="NZ_CABIYV010000003.1"/>
</dbReference>
<evidence type="ECO:0000313" key="12">
    <source>
        <dbReference type="Proteomes" id="UP000190286"/>
    </source>
</evidence>
<evidence type="ECO:0000256" key="4">
    <source>
        <dbReference type="ARBA" id="ARBA00022980"/>
    </source>
</evidence>
<sequence length="134" mass="14292">MAANKATAAKTRTKKKERKNISAGAAHIQSTFNNTIVTITDTQGNTVSWCSTGALNFRGSRKSTPYAAQSAAEVAAKAAIEHGMKTVEVYVKGPGSGRESAIRALQATGLEVTMIRDVTPIPHNGCRPPKRRRV</sequence>
<dbReference type="GO" id="GO:1990904">
    <property type="term" value="C:ribonucleoprotein complex"/>
    <property type="evidence" value="ECO:0007669"/>
    <property type="project" value="UniProtKB-KW"/>
</dbReference>
<evidence type="ECO:0000256" key="1">
    <source>
        <dbReference type="ARBA" id="ARBA00006194"/>
    </source>
</evidence>
<dbReference type="SUPFAM" id="SSF53137">
    <property type="entry name" value="Translational machinery components"/>
    <property type="match status" value="1"/>
</dbReference>
<dbReference type="InterPro" id="IPR018102">
    <property type="entry name" value="Ribosomal_uS11_CS"/>
</dbReference>
<comment type="subunit">
    <text evidence="8">Part of the 30S ribosomal subunit. Interacts with proteins S7 and S18. Binds to IF-3.</text>
</comment>
<gene>
    <name evidence="8" type="primary">rpsK</name>
    <name evidence="11" type="ORF">SAMN02745178_00570</name>
</gene>
<dbReference type="PROSITE" id="PS00054">
    <property type="entry name" value="RIBOSOMAL_S11"/>
    <property type="match status" value="1"/>
</dbReference>
<evidence type="ECO:0000313" key="11">
    <source>
        <dbReference type="EMBL" id="SKA76321.1"/>
    </source>
</evidence>